<dbReference type="Proteomes" id="UP000436088">
    <property type="component" value="Unassembled WGS sequence"/>
</dbReference>
<evidence type="ECO:0000313" key="1">
    <source>
        <dbReference type="EMBL" id="KAE8727784.1"/>
    </source>
</evidence>
<accession>A0A6A3CGY3</accession>
<keyword evidence="2" id="KW-1185">Reference proteome</keyword>
<evidence type="ECO:0000313" key="2">
    <source>
        <dbReference type="Proteomes" id="UP000436088"/>
    </source>
</evidence>
<gene>
    <name evidence="1" type="ORF">F3Y22_tig00005352pilonHSYRG00013</name>
</gene>
<dbReference type="EMBL" id="VEPZ02000302">
    <property type="protein sequence ID" value="KAE8727784.1"/>
    <property type="molecule type" value="Genomic_DNA"/>
</dbReference>
<sequence length="104" mass="11064">MTVQLLMSTGNGFFHCNSGLQAMEIIIKLMLLMNCSTIKLNPQGSQSYCPATAAASSSSFVRNLVEGWNSVSKQLSVASGSKDLNENWVAAASTVLSMKVDLGM</sequence>
<proteinExistence type="predicted"/>
<name>A0A6A3CGY3_HIBSY</name>
<comment type="caution">
    <text evidence="1">The sequence shown here is derived from an EMBL/GenBank/DDBJ whole genome shotgun (WGS) entry which is preliminary data.</text>
</comment>
<organism evidence="1 2">
    <name type="scientific">Hibiscus syriacus</name>
    <name type="common">Rose of Sharon</name>
    <dbReference type="NCBI Taxonomy" id="106335"/>
    <lineage>
        <taxon>Eukaryota</taxon>
        <taxon>Viridiplantae</taxon>
        <taxon>Streptophyta</taxon>
        <taxon>Embryophyta</taxon>
        <taxon>Tracheophyta</taxon>
        <taxon>Spermatophyta</taxon>
        <taxon>Magnoliopsida</taxon>
        <taxon>eudicotyledons</taxon>
        <taxon>Gunneridae</taxon>
        <taxon>Pentapetalae</taxon>
        <taxon>rosids</taxon>
        <taxon>malvids</taxon>
        <taxon>Malvales</taxon>
        <taxon>Malvaceae</taxon>
        <taxon>Malvoideae</taxon>
        <taxon>Hibiscus</taxon>
    </lineage>
</organism>
<reference evidence="1" key="1">
    <citation type="submission" date="2019-09" db="EMBL/GenBank/DDBJ databases">
        <title>Draft genome information of white flower Hibiscus syriacus.</title>
        <authorList>
            <person name="Kim Y.-M."/>
        </authorList>
    </citation>
    <scope>NUCLEOTIDE SEQUENCE [LARGE SCALE GENOMIC DNA]</scope>
    <source>
        <strain evidence="1">YM2019G1</strain>
    </source>
</reference>
<protein>
    <submittedName>
        <fullName evidence="1">Uncharacterized protein</fullName>
    </submittedName>
</protein>
<dbReference type="AlphaFoldDB" id="A0A6A3CGY3"/>